<name>A0A9Q4EGU9_9BACI</name>
<dbReference type="SUPFAM" id="SSF50129">
    <property type="entry name" value="GroES-like"/>
    <property type="match status" value="1"/>
</dbReference>
<dbReference type="AlphaFoldDB" id="A0A9Q4EGU9"/>
<dbReference type="Pfam" id="PF08240">
    <property type="entry name" value="ADH_N"/>
    <property type="match status" value="1"/>
</dbReference>
<dbReference type="InterPro" id="IPR013154">
    <property type="entry name" value="ADH-like_N"/>
</dbReference>
<dbReference type="Pfam" id="PF00107">
    <property type="entry name" value="ADH_zinc_N"/>
    <property type="match status" value="1"/>
</dbReference>
<evidence type="ECO:0000313" key="3">
    <source>
        <dbReference type="Proteomes" id="UP001073053"/>
    </source>
</evidence>
<dbReference type="InterPro" id="IPR052711">
    <property type="entry name" value="Zinc_ADH-like"/>
</dbReference>
<dbReference type="PANTHER" id="PTHR45033">
    <property type="match status" value="1"/>
</dbReference>
<evidence type="ECO:0000259" key="1">
    <source>
        <dbReference type="SMART" id="SM00829"/>
    </source>
</evidence>
<organism evidence="2 3">
    <name type="scientific">Bacillus halotolerans</name>
    <dbReference type="NCBI Taxonomy" id="260554"/>
    <lineage>
        <taxon>Bacteria</taxon>
        <taxon>Bacillati</taxon>
        <taxon>Bacillota</taxon>
        <taxon>Bacilli</taxon>
        <taxon>Bacillales</taxon>
        <taxon>Bacillaceae</taxon>
        <taxon>Bacillus</taxon>
    </lineage>
</organism>
<proteinExistence type="predicted"/>
<evidence type="ECO:0000313" key="2">
    <source>
        <dbReference type="EMBL" id="MCY9184052.1"/>
    </source>
</evidence>
<dbReference type="SUPFAM" id="SSF51735">
    <property type="entry name" value="NAD(P)-binding Rossmann-fold domains"/>
    <property type="match status" value="1"/>
</dbReference>
<dbReference type="EMBL" id="JALAWA010000003">
    <property type="protein sequence ID" value="MCY9184052.1"/>
    <property type="molecule type" value="Genomic_DNA"/>
</dbReference>
<dbReference type="InterPro" id="IPR013149">
    <property type="entry name" value="ADH-like_C"/>
</dbReference>
<dbReference type="RefSeq" id="WP_268496546.1">
    <property type="nucleotide sequence ID" value="NZ_JALAVZ010000003.1"/>
</dbReference>
<reference evidence="2" key="1">
    <citation type="submission" date="2022-02" db="EMBL/GenBank/DDBJ databases">
        <title>Crop Bioprotection Bacillus Genome Sequencing.</title>
        <authorList>
            <person name="Dunlap C."/>
        </authorList>
    </citation>
    <scope>NUCLEOTIDE SEQUENCE</scope>
    <source>
        <strain evidence="2">EC49O2N-C10</strain>
    </source>
</reference>
<feature type="domain" description="Enoyl reductase (ER)" evidence="1">
    <location>
        <begin position="10"/>
        <end position="326"/>
    </location>
</feature>
<dbReference type="InterPro" id="IPR020843">
    <property type="entry name" value="ER"/>
</dbReference>
<accession>A0A9Q4EGU9</accession>
<protein>
    <submittedName>
        <fullName evidence="2">Zinc-binding dehydrogenase</fullName>
    </submittedName>
</protein>
<dbReference type="GO" id="GO:0016491">
    <property type="term" value="F:oxidoreductase activity"/>
    <property type="evidence" value="ECO:0007669"/>
    <property type="project" value="InterPro"/>
</dbReference>
<dbReference type="SMART" id="SM00829">
    <property type="entry name" value="PKS_ER"/>
    <property type="match status" value="1"/>
</dbReference>
<dbReference type="Proteomes" id="UP001073053">
    <property type="component" value="Unassembled WGS sequence"/>
</dbReference>
<dbReference type="PANTHER" id="PTHR45033:SF3">
    <property type="entry name" value="DEHYDROGENASE, PUTATIVE (AFU_ORTHOLOGUE AFUA_2G13270)-RELATED"/>
    <property type="match status" value="1"/>
</dbReference>
<dbReference type="Gene3D" id="3.40.50.720">
    <property type="entry name" value="NAD(P)-binding Rossmann-like Domain"/>
    <property type="match status" value="1"/>
</dbReference>
<sequence>MKAVIHNGKSGLRGLAYQDIPSQNPGYGEVKVKLKTAGLNHRDLFLMKNKTEQDPEFILGSDGAGIIEAVGEGVDHLAVQTEVVILPTLNWEVTDDVPPVPDILGGPSNGTLAEYVIIPSQNAVKKPSYLSWEEAGVLPLSALTAYRALFTKAQLKKGEHILIPGIGSGVATYALLMAKAIGATVSVTSRSEEKRKRAIQLGADHAFESYSNWSEHLQGQKADVILDSIGPALFSEYFDHVKPNGRIVSFGASSGDNLSFPLRSLFFPQINILGTSMGSRNEFREMLHFMEKHKLRPVLDRTYPIEQAHEAYTSMLEGSQFGNIGITID</sequence>
<dbReference type="InterPro" id="IPR011032">
    <property type="entry name" value="GroES-like_sf"/>
</dbReference>
<comment type="caution">
    <text evidence="2">The sequence shown here is derived from an EMBL/GenBank/DDBJ whole genome shotgun (WGS) entry which is preliminary data.</text>
</comment>
<gene>
    <name evidence="2" type="ORF">MOF03_05155</name>
</gene>
<dbReference type="InterPro" id="IPR036291">
    <property type="entry name" value="NAD(P)-bd_dom_sf"/>
</dbReference>
<dbReference type="Gene3D" id="3.90.180.10">
    <property type="entry name" value="Medium-chain alcohol dehydrogenases, catalytic domain"/>
    <property type="match status" value="1"/>
</dbReference>